<name>A0ABN0MND4_CHLPS</name>
<accession>A0ABN0MND4</accession>
<keyword evidence="2" id="KW-0449">Lipoprotein</keyword>
<keyword evidence="3" id="KW-1185">Reference proteome</keyword>
<dbReference type="CDD" id="cd06661">
    <property type="entry name" value="GGCT_like"/>
    <property type="match status" value="1"/>
</dbReference>
<comment type="caution">
    <text evidence="2">The sequence shown here is derived from an EMBL/GenBank/DDBJ whole genome shotgun (WGS) entry which is preliminary data.</text>
</comment>
<proteinExistence type="predicted"/>
<dbReference type="RefSeq" id="WP_006343245.1">
    <property type="nucleotide sequence ID" value="NZ_KE356190.1"/>
</dbReference>
<feature type="chain" id="PRO_5047278287" evidence="1">
    <location>
        <begin position="23"/>
        <end position="277"/>
    </location>
</feature>
<gene>
    <name evidence="2" type="ORF">CP99DC5_1028</name>
</gene>
<evidence type="ECO:0000313" key="3">
    <source>
        <dbReference type="Proteomes" id="UP000014627"/>
    </source>
</evidence>
<dbReference type="GeneID" id="12243029"/>
<protein>
    <submittedName>
        <fullName evidence="2">Lipoprotein</fullName>
    </submittedName>
</protein>
<sequence>MRKSMIYLLGCVLLILTGCSQSISSKNSTDTFEQVFCIQLPISDFLSYPAAYLPSQYLSKENIDPKVIERVDNESRRMWKEIHTKMQLTTPYIPIVVYGSLMNPISAKNTLQEYYPHAVWLHNYVRVYNLDIRLFGKSSRVTDADGEENHGALNLKYAPGKRCNGIILALGEDDFVACRRREGVYNCVPVVVSDYVSSERCRHSIAYAWMAGDQVCTHHVLPVKGYYSMVWEGITSDNVRESFGEHFAEDYLETTFLADGRSVKTIHDEYKDAPIRY</sequence>
<reference evidence="2 3" key="1">
    <citation type="submission" date="2013-04" db="EMBL/GenBank/DDBJ databases">
        <title>Genome sequence of Chlamydia psittaci 99DC5.</title>
        <authorList>
            <person name="Huot-Creasy H."/>
            <person name="McCracken C.L."/>
            <person name="Humphries M."/>
            <person name="Sachse K."/>
            <person name="Laroucau K."/>
            <person name="Bavoil P."/>
            <person name="Myers G.S."/>
        </authorList>
    </citation>
    <scope>NUCLEOTIDE SEQUENCE [LARGE SCALE GENOMIC DNA]</scope>
    <source>
        <strain evidence="2 3">99DC5</strain>
    </source>
</reference>
<dbReference type="InterPro" id="IPR013024">
    <property type="entry name" value="GGCT-like"/>
</dbReference>
<dbReference type="Proteomes" id="UP000014627">
    <property type="component" value="Unassembled WGS sequence"/>
</dbReference>
<organism evidence="2 3">
    <name type="scientific">Chlamydia psittaci 99DC5</name>
    <dbReference type="NCBI Taxonomy" id="1112251"/>
    <lineage>
        <taxon>Bacteria</taxon>
        <taxon>Pseudomonadati</taxon>
        <taxon>Chlamydiota</taxon>
        <taxon>Chlamydiia</taxon>
        <taxon>Chlamydiales</taxon>
        <taxon>Chlamydiaceae</taxon>
        <taxon>Chlamydia/Chlamydophila group</taxon>
        <taxon>Chlamydia</taxon>
    </lineage>
</organism>
<evidence type="ECO:0000313" key="2">
    <source>
        <dbReference type="EMBL" id="EPJ27416.1"/>
    </source>
</evidence>
<dbReference type="EMBL" id="ATLC01000055">
    <property type="protein sequence ID" value="EPJ27416.1"/>
    <property type="molecule type" value="Genomic_DNA"/>
</dbReference>
<dbReference type="Gene3D" id="3.10.490.10">
    <property type="entry name" value="Gamma-glutamyl cyclotransferase-like"/>
    <property type="match status" value="1"/>
</dbReference>
<keyword evidence="1" id="KW-0732">Signal</keyword>
<dbReference type="PROSITE" id="PS51257">
    <property type="entry name" value="PROKAR_LIPOPROTEIN"/>
    <property type="match status" value="1"/>
</dbReference>
<evidence type="ECO:0000256" key="1">
    <source>
        <dbReference type="SAM" id="SignalP"/>
    </source>
</evidence>
<feature type="signal peptide" evidence="1">
    <location>
        <begin position="1"/>
        <end position="22"/>
    </location>
</feature>